<feature type="signal peptide" evidence="1">
    <location>
        <begin position="1"/>
        <end position="21"/>
    </location>
</feature>
<evidence type="ECO:0000313" key="2">
    <source>
        <dbReference type="EMBL" id="CDW30804.1"/>
    </source>
</evidence>
<dbReference type="OMA" id="ICIFCLC"/>
<protein>
    <submittedName>
        <fullName evidence="2">Putative LOC100884056 [Megachile rotundata]</fullName>
    </submittedName>
</protein>
<name>A0A0K2TXR4_LEPSM</name>
<evidence type="ECO:0000256" key="1">
    <source>
        <dbReference type="SAM" id="SignalP"/>
    </source>
</evidence>
<feature type="chain" id="PRO_5005488185" evidence="1">
    <location>
        <begin position="22"/>
        <end position="107"/>
    </location>
</feature>
<dbReference type="OrthoDB" id="8195466at2759"/>
<accession>A0A0K2TXR4</accession>
<sequence>MNVLVPQIIICIFCLCQLTQGGPTVYKLDKDGAAEPKLQAVWSTAIPLEELPQYKVGLGFGLVDKEEKLRQKKYNFGLITAKNKHRFFAPAGVRELTKEEFDNFASV</sequence>
<keyword evidence="1" id="KW-0732">Signal</keyword>
<reference evidence="2" key="1">
    <citation type="submission" date="2014-05" db="EMBL/GenBank/DDBJ databases">
        <authorList>
            <person name="Chronopoulou M."/>
        </authorList>
    </citation>
    <scope>NUCLEOTIDE SEQUENCE</scope>
    <source>
        <tissue evidence="2">Whole organism</tissue>
    </source>
</reference>
<dbReference type="AlphaFoldDB" id="A0A0K2TXR4"/>
<dbReference type="EMBL" id="HACA01013443">
    <property type="protein sequence ID" value="CDW30804.1"/>
    <property type="molecule type" value="Transcribed_RNA"/>
</dbReference>
<organism evidence="2">
    <name type="scientific">Lepeophtheirus salmonis</name>
    <name type="common">Salmon louse</name>
    <name type="synonym">Caligus salmonis</name>
    <dbReference type="NCBI Taxonomy" id="72036"/>
    <lineage>
        <taxon>Eukaryota</taxon>
        <taxon>Metazoa</taxon>
        <taxon>Ecdysozoa</taxon>
        <taxon>Arthropoda</taxon>
        <taxon>Crustacea</taxon>
        <taxon>Multicrustacea</taxon>
        <taxon>Hexanauplia</taxon>
        <taxon>Copepoda</taxon>
        <taxon>Siphonostomatoida</taxon>
        <taxon>Caligidae</taxon>
        <taxon>Lepeophtheirus</taxon>
    </lineage>
</organism>
<proteinExistence type="predicted"/>